<organism evidence="7 8">
    <name type="scientific">Metabacillus flavus</name>
    <dbReference type="NCBI Taxonomy" id="2823519"/>
    <lineage>
        <taxon>Bacteria</taxon>
        <taxon>Bacillati</taxon>
        <taxon>Bacillota</taxon>
        <taxon>Bacilli</taxon>
        <taxon>Bacillales</taxon>
        <taxon>Bacillaceae</taxon>
        <taxon>Metabacillus</taxon>
    </lineage>
</organism>
<feature type="transmembrane region" description="Helical" evidence="6">
    <location>
        <begin position="311"/>
        <end position="330"/>
    </location>
</feature>
<evidence type="ECO:0000256" key="4">
    <source>
        <dbReference type="ARBA" id="ARBA00022989"/>
    </source>
</evidence>
<feature type="transmembrane region" description="Helical" evidence="6">
    <location>
        <begin position="350"/>
        <end position="369"/>
    </location>
</feature>
<feature type="transmembrane region" description="Helical" evidence="6">
    <location>
        <begin position="172"/>
        <end position="198"/>
    </location>
</feature>
<evidence type="ECO:0000256" key="5">
    <source>
        <dbReference type="ARBA" id="ARBA00023136"/>
    </source>
</evidence>
<accession>A0ABS5LCX6</accession>
<dbReference type="InterPro" id="IPR002528">
    <property type="entry name" value="MATE_fam"/>
</dbReference>
<keyword evidence="5 6" id="KW-0472">Membrane</keyword>
<dbReference type="EMBL" id="JAGVRK010000001">
    <property type="protein sequence ID" value="MBS2968592.1"/>
    <property type="molecule type" value="Genomic_DNA"/>
</dbReference>
<keyword evidence="4 6" id="KW-1133">Transmembrane helix</keyword>
<dbReference type="PIRSF" id="PIRSF038958">
    <property type="entry name" value="PG_synth_SpoVB"/>
    <property type="match status" value="1"/>
</dbReference>
<feature type="transmembrane region" description="Helical" evidence="6">
    <location>
        <begin position="265"/>
        <end position="290"/>
    </location>
</feature>
<evidence type="ECO:0000256" key="3">
    <source>
        <dbReference type="ARBA" id="ARBA00022692"/>
    </source>
</evidence>
<reference evidence="7 8" key="1">
    <citation type="submission" date="2021-04" db="EMBL/GenBank/DDBJ databases">
        <title>Metabacillus sp. strain KIGAM252 whole genome sequence.</title>
        <authorList>
            <person name="Seo M.-J."/>
            <person name="Cho E.-S."/>
            <person name="Hwang C.Y."/>
            <person name="Yoon D.J."/>
        </authorList>
    </citation>
    <scope>NUCLEOTIDE SEQUENCE [LARGE SCALE GENOMIC DNA]</scope>
    <source>
        <strain evidence="7 8">KIGAM252</strain>
    </source>
</reference>
<dbReference type="InterPro" id="IPR002797">
    <property type="entry name" value="Polysacc_synth"/>
</dbReference>
<dbReference type="Pfam" id="PF01554">
    <property type="entry name" value="MatE"/>
    <property type="match status" value="1"/>
</dbReference>
<dbReference type="PANTHER" id="PTHR30250:SF24">
    <property type="entry name" value="STAGE V SPORULATION PROTEIN B"/>
    <property type="match status" value="1"/>
</dbReference>
<dbReference type="InterPro" id="IPR050833">
    <property type="entry name" value="Poly_Biosynth_Transport"/>
</dbReference>
<keyword evidence="8" id="KW-1185">Reference proteome</keyword>
<feature type="transmembrane region" description="Helical" evidence="6">
    <location>
        <begin position="113"/>
        <end position="137"/>
    </location>
</feature>
<dbReference type="Pfam" id="PF01943">
    <property type="entry name" value="Polysacc_synt"/>
    <property type="match status" value="1"/>
</dbReference>
<dbReference type="InterPro" id="IPR024923">
    <property type="entry name" value="PG_synth_SpoVB"/>
</dbReference>
<feature type="transmembrane region" description="Helical" evidence="6">
    <location>
        <begin position="40"/>
        <end position="64"/>
    </location>
</feature>
<protein>
    <submittedName>
        <fullName evidence="7">Polysaccharide biosynthesis protein</fullName>
    </submittedName>
</protein>
<dbReference type="RefSeq" id="WP_211557521.1">
    <property type="nucleotide sequence ID" value="NZ_JAGVRK010000001.1"/>
</dbReference>
<gene>
    <name evidence="7" type="ORF">J9317_07455</name>
</gene>
<dbReference type="CDD" id="cd13124">
    <property type="entry name" value="MATE_SpoVB_like"/>
    <property type="match status" value="1"/>
</dbReference>
<sequence length="441" mass="50349">MSSFAKGAFLLALAAFFGECLEFFLNMILAKELGEHGMGMYMQILPVIFFVVVISSLELPVSISKFVAEQKKEYHYSMLRHALRFVYKLTGMILIIVLVILPFLPIFSEYHPLVRYMMFLLVPIVSFSSIARGYFMGVQQMDKIAISNFLRKAVQLLVLYFLFHGMQFNESAALFTALAVLIGSEAVVFFYLFTQYLIQYRMMKHDRYHEMNEKEVRKSLMAVSVPTTALRIFNAITNAIQPFLIKGALVLSGIGTVMATEQYGLLAGVAMSIGFFPAFLSHSLMVALLPNVSESYAKQDGERLRSLLQQSMWITCLYGIPAVYLMYWFAEPLTHLFFKSPEASLYLQLLWPYFLFHFFIHPLQAYLIGLGLVKDAFYHSVWSHVVSFLMMYVLGSMGEFQMTGIILGMNMGIILLFLLHYVTICRKIGLSLILISSNRFT</sequence>
<keyword evidence="2" id="KW-1003">Cell membrane</keyword>
<evidence type="ECO:0000313" key="7">
    <source>
        <dbReference type="EMBL" id="MBS2968592.1"/>
    </source>
</evidence>
<dbReference type="Proteomes" id="UP000682403">
    <property type="component" value="Unassembled WGS sequence"/>
</dbReference>
<feature type="transmembrane region" description="Helical" evidence="6">
    <location>
        <begin position="85"/>
        <end position="107"/>
    </location>
</feature>
<evidence type="ECO:0000256" key="6">
    <source>
        <dbReference type="SAM" id="Phobius"/>
    </source>
</evidence>
<proteinExistence type="predicted"/>
<evidence type="ECO:0000256" key="1">
    <source>
        <dbReference type="ARBA" id="ARBA00004651"/>
    </source>
</evidence>
<comment type="caution">
    <text evidence="7">The sequence shown here is derived from an EMBL/GenBank/DDBJ whole genome shotgun (WGS) entry which is preliminary data.</text>
</comment>
<feature type="transmembrane region" description="Helical" evidence="6">
    <location>
        <begin position="376"/>
        <end position="394"/>
    </location>
</feature>
<evidence type="ECO:0000256" key="2">
    <source>
        <dbReference type="ARBA" id="ARBA00022475"/>
    </source>
</evidence>
<evidence type="ECO:0000313" key="8">
    <source>
        <dbReference type="Proteomes" id="UP000682403"/>
    </source>
</evidence>
<comment type="subcellular location">
    <subcellularLocation>
        <location evidence="1">Cell membrane</location>
        <topology evidence="1">Multi-pass membrane protein</topology>
    </subcellularLocation>
</comment>
<dbReference type="PANTHER" id="PTHR30250">
    <property type="entry name" value="PST FAMILY PREDICTED COLANIC ACID TRANSPORTER"/>
    <property type="match status" value="1"/>
</dbReference>
<keyword evidence="3 6" id="KW-0812">Transmembrane</keyword>
<feature type="transmembrane region" description="Helical" evidence="6">
    <location>
        <begin position="149"/>
        <end position="166"/>
    </location>
</feature>
<feature type="transmembrane region" description="Helical" evidence="6">
    <location>
        <begin position="400"/>
        <end position="422"/>
    </location>
</feature>
<feature type="transmembrane region" description="Helical" evidence="6">
    <location>
        <begin position="219"/>
        <end position="245"/>
    </location>
</feature>
<name>A0ABS5LCX6_9BACI</name>